<dbReference type="FunFam" id="1.10.132.20:FF:000001">
    <property type="entry name" value="Ribosome-recycling factor"/>
    <property type="match status" value="1"/>
</dbReference>
<dbReference type="Pfam" id="PF01765">
    <property type="entry name" value="RRF"/>
    <property type="match status" value="1"/>
</dbReference>
<dbReference type="HAMAP" id="MF_00040">
    <property type="entry name" value="RRF"/>
    <property type="match status" value="1"/>
</dbReference>
<evidence type="ECO:0000256" key="3">
    <source>
        <dbReference type="ARBA" id="ARBA00022490"/>
    </source>
</evidence>
<evidence type="ECO:0000256" key="5">
    <source>
        <dbReference type="ARBA" id="ARBA00025050"/>
    </source>
</evidence>
<dbReference type="Gene3D" id="3.30.1360.40">
    <property type="match status" value="1"/>
</dbReference>
<dbReference type="CDD" id="cd00520">
    <property type="entry name" value="RRF"/>
    <property type="match status" value="1"/>
</dbReference>
<comment type="subcellular location">
    <subcellularLocation>
        <location evidence="1 6">Cytoplasm</location>
    </subcellularLocation>
</comment>
<dbReference type="Gene3D" id="1.10.132.20">
    <property type="entry name" value="Ribosome-recycling factor"/>
    <property type="match status" value="1"/>
</dbReference>
<dbReference type="PANTHER" id="PTHR20982:SF3">
    <property type="entry name" value="MITOCHONDRIAL RIBOSOME RECYCLING FACTOR PSEUDO 1"/>
    <property type="match status" value="1"/>
</dbReference>
<dbReference type="InterPro" id="IPR002661">
    <property type="entry name" value="Ribosome_recyc_fac"/>
</dbReference>
<evidence type="ECO:0000256" key="1">
    <source>
        <dbReference type="ARBA" id="ARBA00004496"/>
    </source>
</evidence>
<dbReference type="InterPro" id="IPR036191">
    <property type="entry name" value="RRF_sf"/>
</dbReference>
<evidence type="ECO:0000259" key="7">
    <source>
        <dbReference type="Pfam" id="PF01765"/>
    </source>
</evidence>
<keyword evidence="9" id="KW-1185">Reference proteome</keyword>
<gene>
    <name evidence="6" type="primary">frr</name>
    <name evidence="8" type="ORF">DK419_22545</name>
</gene>
<dbReference type="EMBL" id="CP029553">
    <property type="protein sequence ID" value="AWN48785.1"/>
    <property type="molecule type" value="Genomic_DNA"/>
</dbReference>
<dbReference type="InterPro" id="IPR023584">
    <property type="entry name" value="Ribosome_recyc_fac_dom"/>
</dbReference>
<feature type="domain" description="Ribosome recycling factor" evidence="7">
    <location>
        <begin position="23"/>
        <end position="186"/>
    </location>
</feature>
<dbReference type="GO" id="GO:0005829">
    <property type="term" value="C:cytosol"/>
    <property type="evidence" value="ECO:0007669"/>
    <property type="project" value="GOC"/>
</dbReference>
<keyword evidence="3 6" id="KW-0963">Cytoplasm</keyword>
<comment type="similarity">
    <text evidence="2 6">Belongs to the RRF family.</text>
</comment>
<dbReference type="OrthoDB" id="9804006at2"/>
<evidence type="ECO:0000313" key="9">
    <source>
        <dbReference type="Proteomes" id="UP000245444"/>
    </source>
</evidence>
<keyword evidence="4 6" id="KW-0648">Protein biosynthesis</keyword>
<organism evidence="8 9">
    <name type="scientific">Methylobacterium terrae</name>
    <dbReference type="NCBI Taxonomy" id="2202827"/>
    <lineage>
        <taxon>Bacteria</taxon>
        <taxon>Pseudomonadati</taxon>
        <taxon>Pseudomonadota</taxon>
        <taxon>Alphaproteobacteria</taxon>
        <taxon>Hyphomicrobiales</taxon>
        <taxon>Methylobacteriaceae</taxon>
        <taxon>Methylobacterium</taxon>
    </lineage>
</organism>
<dbReference type="AlphaFoldDB" id="A0A2U8WR86"/>
<evidence type="ECO:0000313" key="8">
    <source>
        <dbReference type="EMBL" id="AWN48785.1"/>
    </source>
</evidence>
<evidence type="ECO:0000256" key="2">
    <source>
        <dbReference type="ARBA" id="ARBA00005912"/>
    </source>
</evidence>
<dbReference type="PANTHER" id="PTHR20982">
    <property type="entry name" value="RIBOSOME RECYCLING FACTOR"/>
    <property type="match status" value="1"/>
</dbReference>
<dbReference type="Proteomes" id="UP000245444">
    <property type="component" value="Chromosome"/>
</dbReference>
<evidence type="ECO:0000256" key="6">
    <source>
        <dbReference type="HAMAP-Rule" id="MF_00040"/>
    </source>
</evidence>
<dbReference type="KEGG" id="mtea:DK419_22545"/>
<sequence length="188" mass="21058">MATLPPFDLNDIKRRMQGALNSLKHDLGSLRTGRATPSLLDPIQVDAYGAAMSMAQVATISVPEPRLLSVSVWDRGMVAAVEKAIRESDLGLNPMTEGQTIRLRIPEMNEQRRKEMVKVAHKYAEEARVAVRHVRRDGLDHLKKLEKDGAISQDDEKRQADQVQKATDQHIAEVDQTLASKEKEIMQV</sequence>
<dbReference type="SUPFAM" id="SSF55194">
    <property type="entry name" value="Ribosome recycling factor, RRF"/>
    <property type="match status" value="1"/>
</dbReference>
<accession>A0A2U8WR86</accession>
<dbReference type="GO" id="GO:0043023">
    <property type="term" value="F:ribosomal large subunit binding"/>
    <property type="evidence" value="ECO:0007669"/>
    <property type="project" value="TreeGrafter"/>
</dbReference>
<proteinExistence type="inferred from homology"/>
<evidence type="ECO:0000256" key="4">
    <source>
        <dbReference type="ARBA" id="ARBA00022917"/>
    </source>
</evidence>
<name>A0A2U8WR86_9HYPH</name>
<comment type="function">
    <text evidence="5 6">Responsible for the release of ribosomes from messenger RNA at the termination of protein biosynthesis. May increase the efficiency of translation by recycling ribosomes from one round of translation to another.</text>
</comment>
<dbReference type="RefSeq" id="WP_109961069.1">
    <property type="nucleotide sequence ID" value="NZ_CP029553.1"/>
</dbReference>
<reference evidence="8 9" key="1">
    <citation type="submission" date="2018-05" db="EMBL/GenBank/DDBJ databases">
        <title>Complete Genome Sequence of Methylobacterium sp. 17Sr1-28.</title>
        <authorList>
            <person name="Srinivasan S."/>
        </authorList>
    </citation>
    <scope>NUCLEOTIDE SEQUENCE [LARGE SCALE GENOMIC DNA]</scope>
    <source>
        <strain evidence="8 9">17Sr1-28</strain>
    </source>
</reference>
<dbReference type="FunFam" id="3.30.1360.40:FF:000001">
    <property type="entry name" value="Ribosome-recycling factor"/>
    <property type="match status" value="1"/>
</dbReference>
<dbReference type="NCBIfam" id="TIGR00496">
    <property type="entry name" value="frr"/>
    <property type="match status" value="1"/>
</dbReference>
<dbReference type="GO" id="GO:0002184">
    <property type="term" value="P:cytoplasmic translational termination"/>
    <property type="evidence" value="ECO:0007669"/>
    <property type="project" value="TreeGrafter"/>
</dbReference>
<protein>
    <recommendedName>
        <fullName evidence="6">Ribosome-recycling factor</fullName>
        <shortName evidence="6">RRF</shortName>
    </recommendedName>
    <alternativeName>
        <fullName evidence="6">Ribosome-releasing factor</fullName>
    </alternativeName>
</protein>